<feature type="domain" description="Protein kinase" evidence="3">
    <location>
        <begin position="337"/>
        <end position="616"/>
    </location>
</feature>
<dbReference type="GO" id="GO:0005524">
    <property type="term" value="F:ATP binding"/>
    <property type="evidence" value="ECO:0007669"/>
    <property type="project" value="InterPro"/>
</dbReference>
<dbReference type="Pfam" id="PF07714">
    <property type="entry name" value="PK_Tyr_Ser-Thr"/>
    <property type="match status" value="1"/>
</dbReference>
<evidence type="ECO:0000313" key="4">
    <source>
        <dbReference type="EMBL" id="CUA66707.1"/>
    </source>
</evidence>
<protein>
    <submittedName>
        <fullName evidence="4">Serine/threonine-protein kinase CTR1 [Arabidopsis thaliana]</fullName>
    </submittedName>
</protein>
<dbReference type="InterPro" id="IPR054000">
    <property type="entry name" value="MLKL_N"/>
</dbReference>
<dbReference type="InterPro" id="IPR000719">
    <property type="entry name" value="Prot_kinase_dom"/>
</dbReference>
<reference evidence="4 5" key="1">
    <citation type="submission" date="2015-07" db="EMBL/GenBank/DDBJ databases">
        <authorList>
            <person name="Noorani M."/>
        </authorList>
    </citation>
    <scope>NUCLEOTIDE SEQUENCE [LARGE SCALE GENOMIC DNA]</scope>
    <source>
        <strain evidence="4">BBA 69670</strain>
    </source>
</reference>
<dbReference type="InterPro" id="IPR036537">
    <property type="entry name" value="Adaptor_Cbl_N_dom_sf"/>
</dbReference>
<dbReference type="EMBL" id="CYGV01000001">
    <property type="protein sequence ID" value="CUA66707.1"/>
    <property type="molecule type" value="Genomic_DNA"/>
</dbReference>
<sequence length="624" mass="69780">MSNFRDWFRRSSGSPAPSNRPPTPLVAGDKSSSPAPGDKSSEDSAININRGAEKYEHVRRTSAVGIGAVGAFGTFAAIGSPSLGPIEVETPSGQTPDNEANALAPLAIQCALSIAEVTAELAPVPYIGPLVKCLTAVFQAVERSKANKEQWKLLQGRCVMVLRIAGAQVTNHGQQHYPHINQASEMLENTLKKIQRQAQQYSEMNRVETFFKHQLISDEIEGLFGELDECLCMFSYAADVAQAQWIGEFRAVQEQEARDIRQLTNELEKMGLTVKGVDLKGDQILEKVGHVEKIADAFEKMLLNKSSILQQQSPTTTVNDYVDAQQIVRIILTITNLQLPPKLLLGRQCILESFLGGEKVAKKVFRLGISEREFVEKYAARFLRIASLWCDLRSEYTLPFYGIGMEPLERTDHFQLYMVSPLMKNYDAMAYLKQYRKNAGMKKNILRIITDAARGLQYLHNRHPPVVHSGMRGDNVLITDSGGAILGGFGLTKALESEENSKLPPAVMTGKTESQRWMAPEMLEDDPILKTPCDVWGWAMTALEIVSGSIPYYKYKRPMAIVRNVMAGPPKREDYPEFNTYAHRPNEMWELLLACWNMEPKERPDMDDVLAKLKKIAKMPEESA</sequence>
<keyword evidence="4" id="KW-0808">Transferase</keyword>
<dbReference type="Proteomes" id="UP000044841">
    <property type="component" value="Unassembled WGS sequence"/>
</dbReference>
<dbReference type="Gene3D" id="1.20.930.20">
    <property type="entry name" value="Adaptor protein Cbl, N-terminal domain"/>
    <property type="match status" value="1"/>
</dbReference>
<keyword evidence="1" id="KW-0175">Coiled coil</keyword>
<evidence type="ECO:0000259" key="3">
    <source>
        <dbReference type="PROSITE" id="PS50011"/>
    </source>
</evidence>
<gene>
    <name evidence="4" type="ORF">RSOLAG22IIIB_00153</name>
</gene>
<dbReference type="InterPro" id="IPR001245">
    <property type="entry name" value="Ser-Thr/Tyr_kinase_cat_dom"/>
</dbReference>
<keyword evidence="5" id="KW-1185">Reference proteome</keyword>
<dbReference type="GO" id="GO:0004674">
    <property type="term" value="F:protein serine/threonine kinase activity"/>
    <property type="evidence" value="ECO:0007669"/>
    <property type="project" value="TreeGrafter"/>
</dbReference>
<dbReference type="InterPro" id="IPR059179">
    <property type="entry name" value="MLKL-like_MCAfunc"/>
</dbReference>
<dbReference type="GO" id="GO:0007166">
    <property type="term" value="P:cell surface receptor signaling pathway"/>
    <property type="evidence" value="ECO:0007669"/>
    <property type="project" value="InterPro"/>
</dbReference>
<dbReference type="CDD" id="cd21037">
    <property type="entry name" value="MLKL_NTD"/>
    <property type="match status" value="1"/>
</dbReference>
<dbReference type="PANTHER" id="PTHR44329">
    <property type="entry name" value="SERINE/THREONINE-PROTEIN KINASE TNNI3K-RELATED"/>
    <property type="match status" value="1"/>
</dbReference>
<dbReference type="Pfam" id="PF22215">
    <property type="entry name" value="MLKL_N"/>
    <property type="match status" value="1"/>
</dbReference>
<dbReference type="Gene3D" id="1.10.510.10">
    <property type="entry name" value="Transferase(Phosphotransferase) domain 1"/>
    <property type="match status" value="1"/>
</dbReference>
<accession>A0A0K6FKP3</accession>
<evidence type="ECO:0000256" key="1">
    <source>
        <dbReference type="SAM" id="Coils"/>
    </source>
</evidence>
<evidence type="ECO:0000313" key="5">
    <source>
        <dbReference type="Proteomes" id="UP000044841"/>
    </source>
</evidence>
<dbReference type="SUPFAM" id="SSF56112">
    <property type="entry name" value="Protein kinase-like (PK-like)"/>
    <property type="match status" value="1"/>
</dbReference>
<dbReference type="PROSITE" id="PS50011">
    <property type="entry name" value="PROTEIN_KINASE_DOM"/>
    <property type="match status" value="1"/>
</dbReference>
<name>A0A0K6FKP3_9AGAM</name>
<dbReference type="AlphaFoldDB" id="A0A0K6FKP3"/>
<feature type="coiled-coil region" evidence="1">
    <location>
        <begin position="180"/>
        <end position="207"/>
    </location>
</feature>
<dbReference type="InterPro" id="IPR051681">
    <property type="entry name" value="Ser/Thr_Kinases-Pseudokinases"/>
</dbReference>
<feature type="region of interest" description="Disordered" evidence="2">
    <location>
        <begin position="1"/>
        <end position="45"/>
    </location>
</feature>
<dbReference type="InterPro" id="IPR011009">
    <property type="entry name" value="Kinase-like_dom_sf"/>
</dbReference>
<evidence type="ECO:0000256" key="2">
    <source>
        <dbReference type="SAM" id="MobiDB-lite"/>
    </source>
</evidence>
<keyword evidence="4" id="KW-0418">Kinase</keyword>
<organism evidence="4 5">
    <name type="scientific">Rhizoctonia solani</name>
    <dbReference type="NCBI Taxonomy" id="456999"/>
    <lineage>
        <taxon>Eukaryota</taxon>
        <taxon>Fungi</taxon>
        <taxon>Dikarya</taxon>
        <taxon>Basidiomycota</taxon>
        <taxon>Agaricomycotina</taxon>
        <taxon>Agaricomycetes</taxon>
        <taxon>Cantharellales</taxon>
        <taxon>Ceratobasidiaceae</taxon>
        <taxon>Rhizoctonia</taxon>
    </lineage>
</organism>
<proteinExistence type="predicted"/>